<evidence type="ECO:0000256" key="18">
    <source>
        <dbReference type="ARBA" id="ARBA00049504"/>
    </source>
</evidence>
<evidence type="ECO:0000256" key="8">
    <source>
        <dbReference type="ARBA" id="ARBA00022573"/>
    </source>
</evidence>
<feature type="transmembrane region" description="Helical" evidence="19">
    <location>
        <begin position="40"/>
        <end position="65"/>
    </location>
</feature>
<evidence type="ECO:0000256" key="12">
    <source>
        <dbReference type="ARBA" id="ARBA00022989"/>
    </source>
</evidence>
<evidence type="ECO:0000256" key="17">
    <source>
        <dbReference type="ARBA" id="ARBA00048623"/>
    </source>
</evidence>
<evidence type="ECO:0000313" key="20">
    <source>
        <dbReference type="EMBL" id="MBB3109491.1"/>
    </source>
</evidence>
<dbReference type="EC" id="2.7.8.26" evidence="5 19"/>
<comment type="function">
    <text evidence="14 19">Joins adenosylcobinamide-GDP and alpha-ribazole to generate adenosylcobalamin (Ado-cobalamin). Also synthesizes adenosylcobalamin 5'-phosphate from adenosylcobinamide-GDP and alpha-ribazole 5'-phosphate.</text>
</comment>
<protein>
    <recommendedName>
        <fullName evidence="6 19">Adenosylcobinamide-GDP ribazoletransferase</fullName>
        <ecNumber evidence="5 19">2.7.8.26</ecNumber>
    </recommendedName>
    <alternativeName>
        <fullName evidence="16 19">Cobalamin synthase</fullName>
    </alternativeName>
    <alternativeName>
        <fullName evidence="15 19">Cobalamin-5'-phosphate synthase</fullName>
    </alternativeName>
</protein>
<dbReference type="GO" id="GO:0009236">
    <property type="term" value="P:cobalamin biosynthetic process"/>
    <property type="evidence" value="ECO:0007669"/>
    <property type="project" value="UniProtKB-UniRule"/>
</dbReference>
<keyword evidence="8 19" id="KW-0169">Cobalamin biosynthesis</keyword>
<dbReference type="GO" id="GO:0005886">
    <property type="term" value="C:plasma membrane"/>
    <property type="evidence" value="ECO:0007669"/>
    <property type="project" value="UniProtKB-SubCell"/>
</dbReference>
<dbReference type="NCBIfam" id="TIGR00317">
    <property type="entry name" value="cobS"/>
    <property type="match status" value="1"/>
</dbReference>
<comment type="caution">
    <text evidence="20">The sequence shown here is derived from an EMBL/GenBank/DDBJ whole genome shotgun (WGS) entry which is preliminary data.</text>
</comment>
<evidence type="ECO:0000256" key="19">
    <source>
        <dbReference type="HAMAP-Rule" id="MF_00719"/>
    </source>
</evidence>
<dbReference type="EMBL" id="JACHXK010000002">
    <property type="protein sequence ID" value="MBB3109491.1"/>
    <property type="molecule type" value="Genomic_DNA"/>
</dbReference>
<dbReference type="GO" id="GO:0008818">
    <property type="term" value="F:cobalamin 5'-phosphate synthase activity"/>
    <property type="evidence" value="ECO:0007669"/>
    <property type="project" value="UniProtKB-UniRule"/>
</dbReference>
<feature type="transmembrane region" description="Helical" evidence="19">
    <location>
        <begin position="189"/>
        <end position="209"/>
    </location>
</feature>
<keyword evidence="12 19" id="KW-1133">Transmembrane helix</keyword>
<keyword evidence="21" id="KW-1185">Reference proteome</keyword>
<evidence type="ECO:0000256" key="15">
    <source>
        <dbReference type="ARBA" id="ARBA00032605"/>
    </source>
</evidence>
<keyword evidence="10 19" id="KW-0812">Transmembrane</keyword>
<evidence type="ECO:0000256" key="11">
    <source>
        <dbReference type="ARBA" id="ARBA00022842"/>
    </source>
</evidence>
<evidence type="ECO:0000256" key="13">
    <source>
        <dbReference type="ARBA" id="ARBA00023136"/>
    </source>
</evidence>
<evidence type="ECO:0000256" key="1">
    <source>
        <dbReference type="ARBA" id="ARBA00001946"/>
    </source>
</evidence>
<dbReference type="AlphaFoldDB" id="A0A7W5AWQ2"/>
<dbReference type="InterPro" id="IPR003805">
    <property type="entry name" value="CobS"/>
</dbReference>
<comment type="catalytic activity">
    <reaction evidence="18 19">
        <text>alpha-ribazole 5'-phosphate + adenosylcob(III)inamide-GDP = adenosylcob(III)alamin 5'-phosphate + GMP + H(+)</text>
        <dbReference type="Rhea" id="RHEA:23560"/>
        <dbReference type="ChEBI" id="CHEBI:15378"/>
        <dbReference type="ChEBI" id="CHEBI:57918"/>
        <dbReference type="ChEBI" id="CHEBI:58115"/>
        <dbReference type="ChEBI" id="CHEBI:60487"/>
        <dbReference type="ChEBI" id="CHEBI:60493"/>
        <dbReference type="EC" id="2.7.8.26"/>
    </reaction>
</comment>
<dbReference type="HAMAP" id="MF_00719">
    <property type="entry name" value="CobS"/>
    <property type="match status" value="1"/>
</dbReference>
<feature type="transmembrane region" description="Helical" evidence="19">
    <location>
        <begin position="115"/>
        <end position="138"/>
    </location>
</feature>
<dbReference type="PANTHER" id="PTHR34148">
    <property type="entry name" value="ADENOSYLCOBINAMIDE-GDP RIBAZOLETRANSFERASE"/>
    <property type="match status" value="1"/>
</dbReference>
<evidence type="ECO:0000256" key="5">
    <source>
        <dbReference type="ARBA" id="ARBA00013200"/>
    </source>
</evidence>
<dbReference type="Pfam" id="PF02654">
    <property type="entry name" value="CobS"/>
    <property type="match status" value="1"/>
</dbReference>
<evidence type="ECO:0000256" key="2">
    <source>
        <dbReference type="ARBA" id="ARBA00004651"/>
    </source>
</evidence>
<sequence>MAIRSLKESLQAAGAAFQLLTRIPIPVQIPFTREVLARSVLFYPLVGLIVGLITALAGWLLAYVLPAWPAAVLTLLVWIALTGALHLDGLMDTADGVLSHRSREKMLEIMKDSRVGAMGVIAAILLLLLKASLIAQWLGESDLRPLLPHLVTACMWGRLWMVGAMLLWPNARGNEGLGGMFAGLPKRQLAYAGLLHVVLAGGVYAVSGTSWQHGALYLLTGAVITAFVGGGVAMWLNAKLGGLTGDTYGTMNEIVETVLLLAAVAIFL</sequence>
<comment type="cofactor">
    <cofactor evidence="1 19">
        <name>Mg(2+)</name>
        <dbReference type="ChEBI" id="CHEBI:18420"/>
    </cofactor>
</comment>
<comment type="subcellular location">
    <subcellularLocation>
        <location evidence="2 19">Cell membrane</location>
        <topology evidence="2 19">Multi-pass membrane protein</topology>
    </subcellularLocation>
</comment>
<organism evidence="20 21">
    <name type="scientific">Paenibacillus phyllosphaerae</name>
    <dbReference type="NCBI Taxonomy" id="274593"/>
    <lineage>
        <taxon>Bacteria</taxon>
        <taxon>Bacillati</taxon>
        <taxon>Bacillota</taxon>
        <taxon>Bacilli</taxon>
        <taxon>Bacillales</taxon>
        <taxon>Paenibacillaceae</taxon>
        <taxon>Paenibacillus</taxon>
    </lineage>
</organism>
<evidence type="ECO:0000256" key="10">
    <source>
        <dbReference type="ARBA" id="ARBA00022692"/>
    </source>
</evidence>
<evidence type="ECO:0000256" key="9">
    <source>
        <dbReference type="ARBA" id="ARBA00022679"/>
    </source>
</evidence>
<evidence type="ECO:0000256" key="4">
    <source>
        <dbReference type="ARBA" id="ARBA00010561"/>
    </source>
</evidence>
<name>A0A7W5AWQ2_9BACL</name>
<gene>
    <name evidence="19" type="primary">cobS</name>
    <name evidence="20" type="ORF">FHS18_001543</name>
</gene>
<comment type="similarity">
    <text evidence="4 19">Belongs to the CobS family.</text>
</comment>
<evidence type="ECO:0000313" key="21">
    <source>
        <dbReference type="Proteomes" id="UP000570361"/>
    </source>
</evidence>
<feature type="transmembrane region" description="Helical" evidence="19">
    <location>
        <begin position="71"/>
        <end position="94"/>
    </location>
</feature>
<accession>A0A7W5AWQ2</accession>
<proteinExistence type="inferred from homology"/>
<evidence type="ECO:0000256" key="16">
    <source>
        <dbReference type="ARBA" id="ARBA00032853"/>
    </source>
</evidence>
<keyword evidence="13 19" id="KW-0472">Membrane</keyword>
<reference evidence="20 21" key="1">
    <citation type="submission" date="2020-08" db="EMBL/GenBank/DDBJ databases">
        <title>Genomic Encyclopedia of Type Strains, Phase III (KMG-III): the genomes of soil and plant-associated and newly described type strains.</title>
        <authorList>
            <person name="Whitman W."/>
        </authorList>
    </citation>
    <scope>NUCLEOTIDE SEQUENCE [LARGE SCALE GENOMIC DNA]</scope>
    <source>
        <strain evidence="20 21">CECT 5862</strain>
    </source>
</reference>
<dbReference type="RefSeq" id="WP_183598570.1">
    <property type="nucleotide sequence ID" value="NZ_JACHXK010000002.1"/>
</dbReference>
<evidence type="ECO:0000256" key="14">
    <source>
        <dbReference type="ARBA" id="ARBA00025228"/>
    </source>
</evidence>
<keyword evidence="11 19" id="KW-0460">Magnesium</keyword>
<dbReference type="UniPathway" id="UPA00148">
    <property type="reaction ID" value="UER00238"/>
</dbReference>
<comment type="pathway">
    <text evidence="3 19">Cofactor biosynthesis; adenosylcobalamin biosynthesis; adenosylcobalamin from cob(II)yrinate a,c-diamide: step 7/7.</text>
</comment>
<evidence type="ECO:0000256" key="6">
    <source>
        <dbReference type="ARBA" id="ARBA00015850"/>
    </source>
</evidence>
<dbReference type="GO" id="GO:0051073">
    <property type="term" value="F:adenosylcobinamide-GDP ribazoletransferase activity"/>
    <property type="evidence" value="ECO:0007669"/>
    <property type="project" value="UniProtKB-UniRule"/>
</dbReference>
<evidence type="ECO:0000256" key="3">
    <source>
        <dbReference type="ARBA" id="ARBA00004663"/>
    </source>
</evidence>
<feature type="transmembrane region" description="Helical" evidence="19">
    <location>
        <begin position="150"/>
        <end position="168"/>
    </location>
</feature>
<dbReference type="Proteomes" id="UP000570361">
    <property type="component" value="Unassembled WGS sequence"/>
</dbReference>
<dbReference type="PANTHER" id="PTHR34148:SF1">
    <property type="entry name" value="ADENOSYLCOBINAMIDE-GDP RIBAZOLETRANSFERASE"/>
    <property type="match status" value="1"/>
</dbReference>
<keyword evidence="7 19" id="KW-1003">Cell membrane</keyword>
<evidence type="ECO:0000256" key="7">
    <source>
        <dbReference type="ARBA" id="ARBA00022475"/>
    </source>
</evidence>
<keyword evidence="9 19" id="KW-0808">Transferase</keyword>
<comment type="catalytic activity">
    <reaction evidence="17 19">
        <text>alpha-ribazole + adenosylcob(III)inamide-GDP = adenosylcob(III)alamin + GMP + H(+)</text>
        <dbReference type="Rhea" id="RHEA:16049"/>
        <dbReference type="ChEBI" id="CHEBI:10329"/>
        <dbReference type="ChEBI" id="CHEBI:15378"/>
        <dbReference type="ChEBI" id="CHEBI:18408"/>
        <dbReference type="ChEBI" id="CHEBI:58115"/>
        <dbReference type="ChEBI" id="CHEBI:60487"/>
        <dbReference type="EC" id="2.7.8.26"/>
    </reaction>
</comment>
<feature type="transmembrane region" description="Helical" evidence="19">
    <location>
        <begin position="215"/>
        <end position="236"/>
    </location>
</feature>